<dbReference type="Proteomes" id="UP000243459">
    <property type="component" value="Chromosome 7"/>
</dbReference>
<evidence type="ECO:0000313" key="1">
    <source>
        <dbReference type="EMBL" id="ONK65012.1"/>
    </source>
</evidence>
<sequence length="102" mass="11208">MLISGNTEMVYAVEWSVDWEDAGFLQTGHLDTSATANLAGLSSESTKWRTLSGFFLASFPTVPSIMPATMNQCMSLSHLFRQLRISPSLIHVFGPIVDLETV</sequence>
<organism evidence="1 2">
    <name type="scientific">Asparagus officinalis</name>
    <name type="common">Garden asparagus</name>
    <dbReference type="NCBI Taxonomy" id="4686"/>
    <lineage>
        <taxon>Eukaryota</taxon>
        <taxon>Viridiplantae</taxon>
        <taxon>Streptophyta</taxon>
        <taxon>Embryophyta</taxon>
        <taxon>Tracheophyta</taxon>
        <taxon>Spermatophyta</taxon>
        <taxon>Magnoliopsida</taxon>
        <taxon>Liliopsida</taxon>
        <taxon>Asparagales</taxon>
        <taxon>Asparagaceae</taxon>
        <taxon>Asparagoideae</taxon>
        <taxon>Asparagus</taxon>
    </lineage>
</organism>
<dbReference type="EMBL" id="CM007387">
    <property type="protein sequence ID" value="ONK65012.1"/>
    <property type="molecule type" value="Genomic_DNA"/>
</dbReference>
<keyword evidence="2" id="KW-1185">Reference proteome</keyword>
<evidence type="ECO:0000313" key="2">
    <source>
        <dbReference type="Proteomes" id="UP000243459"/>
    </source>
</evidence>
<proteinExistence type="predicted"/>
<dbReference type="Gramene" id="ONK65012">
    <property type="protein sequence ID" value="ONK65012"/>
    <property type="gene ID" value="A4U43_C07F32560"/>
</dbReference>
<dbReference type="AlphaFoldDB" id="A0A5P1EGM5"/>
<gene>
    <name evidence="1" type="ORF">A4U43_C07F32560</name>
</gene>
<name>A0A5P1EGM5_ASPOF</name>
<reference evidence="2" key="1">
    <citation type="journal article" date="2017" name="Nat. Commun.">
        <title>The asparagus genome sheds light on the origin and evolution of a young Y chromosome.</title>
        <authorList>
            <person name="Harkess A."/>
            <person name="Zhou J."/>
            <person name="Xu C."/>
            <person name="Bowers J.E."/>
            <person name="Van der Hulst R."/>
            <person name="Ayyampalayam S."/>
            <person name="Mercati F."/>
            <person name="Riccardi P."/>
            <person name="McKain M.R."/>
            <person name="Kakrana A."/>
            <person name="Tang H."/>
            <person name="Ray J."/>
            <person name="Groenendijk J."/>
            <person name="Arikit S."/>
            <person name="Mathioni S.M."/>
            <person name="Nakano M."/>
            <person name="Shan H."/>
            <person name="Telgmann-Rauber A."/>
            <person name="Kanno A."/>
            <person name="Yue Z."/>
            <person name="Chen H."/>
            <person name="Li W."/>
            <person name="Chen Y."/>
            <person name="Xu X."/>
            <person name="Zhang Y."/>
            <person name="Luo S."/>
            <person name="Chen H."/>
            <person name="Gao J."/>
            <person name="Mao Z."/>
            <person name="Pires J.C."/>
            <person name="Luo M."/>
            <person name="Kudrna D."/>
            <person name="Wing R.A."/>
            <person name="Meyers B.C."/>
            <person name="Yi K."/>
            <person name="Kong H."/>
            <person name="Lavrijsen P."/>
            <person name="Sunseri F."/>
            <person name="Falavigna A."/>
            <person name="Ye Y."/>
            <person name="Leebens-Mack J.H."/>
            <person name="Chen G."/>
        </authorList>
    </citation>
    <scope>NUCLEOTIDE SEQUENCE [LARGE SCALE GENOMIC DNA]</scope>
    <source>
        <strain evidence="2">cv. DH0086</strain>
    </source>
</reference>
<protein>
    <submittedName>
        <fullName evidence="1">Uncharacterized protein</fullName>
    </submittedName>
</protein>
<accession>A0A5P1EGM5</accession>